<dbReference type="SUPFAM" id="SSF53178">
    <property type="entry name" value="Peptidyl-tRNA hydrolase-like"/>
    <property type="match status" value="1"/>
</dbReference>
<dbReference type="PANTHER" id="PTHR17224">
    <property type="entry name" value="PEPTIDYL-TRNA HYDROLASE"/>
    <property type="match status" value="1"/>
</dbReference>
<evidence type="ECO:0008006" key="6">
    <source>
        <dbReference type="Google" id="ProtNLM"/>
    </source>
</evidence>
<sequence length="186" mass="20975">MNRHSTGHFILKHLVEYFSAKQLVRRGDYSVTRTNDYSVVLVKSNTYMNESGRGFRQFVDNEDFQPSQSIVVILYDDFDNKLGKVKLSELKKNESHNGIGDISRALHGIKSDVKIYKLGIGIGPKPSKASGAIVSNWVLSKFTDEELTILRETSFNLVTKYVDEIYENNAVGDCNLLNQKIAQALP</sequence>
<dbReference type="eggNOG" id="KOG2255">
    <property type="taxonomic scope" value="Eukaryota"/>
</dbReference>
<name>A3LRM0_PICST</name>
<keyword evidence="5" id="KW-1185">Reference proteome</keyword>
<accession>A3LRM0</accession>
<evidence type="ECO:0000313" key="4">
    <source>
        <dbReference type="EMBL" id="ABN65408.2"/>
    </source>
</evidence>
<dbReference type="InterPro" id="IPR036416">
    <property type="entry name" value="Pept_tRNA_hydro_sf"/>
</dbReference>
<reference evidence="4 5" key="1">
    <citation type="journal article" date="2007" name="Nat. Biotechnol.">
        <title>Genome sequence of the lignocellulose-bioconverting and xylose-fermenting yeast Pichia stipitis.</title>
        <authorList>
            <person name="Jeffries T.W."/>
            <person name="Grigoriev I.V."/>
            <person name="Grimwood J."/>
            <person name="Laplaza J.M."/>
            <person name="Aerts A."/>
            <person name="Salamov A."/>
            <person name="Schmutz J."/>
            <person name="Lindquist E."/>
            <person name="Dehal P."/>
            <person name="Shapiro H."/>
            <person name="Jin Y.S."/>
            <person name="Passoth V."/>
            <person name="Richardson P.M."/>
        </authorList>
    </citation>
    <scope>NUCLEOTIDE SEQUENCE [LARGE SCALE GENOMIC DNA]</scope>
    <source>
        <strain evidence="5">ATCC 58785 / CBS 6054 / NBRC 10063 / NRRL Y-11545</strain>
    </source>
</reference>
<organism evidence="4 5">
    <name type="scientific">Scheffersomyces stipitis (strain ATCC 58785 / CBS 6054 / NBRC 10063 / NRRL Y-11545)</name>
    <name type="common">Yeast</name>
    <name type="synonym">Pichia stipitis</name>
    <dbReference type="NCBI Taxonomy" id="322104"/>
    <lineage>
        <taxon>Eukaryota</taxon>
        <taxon>Fungi</taxon>
        <taxon>Dikarya</taxon>
        <taxon>Ascomycota</taxon>
        <taxon>Saccharomycotina</taxon>
        <taxon>Pichiomycetes</taxon>
        <taxon>Debaryomycetaceae</taxon>
        <taxon>Scheffersomyces</taxon>
    </lineage>
</organism>
<gene>
    <name evidence="4" type="ORF">PICST_30737</name>
</gene>
<dbReference type="RefSeq" id="XP_001383437.2">
    <property type="nucleotide sequence ID" value="XM_001383400.1"/>
</dbReference>
<protein>
    <recommendedName>
        <fullName evidence="6">Peptidyl-tRNA hydrolase</fullName>
    </recommendedName>
</protein>
<dbReference type="AlphaFoldDB" id="A3LRM0"/>
<dbReference type="GeneID" id="4838039"/>
<evidence type="ECO:0000256" key="3">
    <source>
        <dbReference type="ARBA" id="ARBA00022884"/>
    </source>
</evidence>
<dbReference type="HOGENOM" id="CLU_1310081_0_0_1"/>
<dbReference type="KEGG" id="pic:PICST_30737"/>
<dbReference type="PANTHER" id="PTHR17224:SF1">
    <property type="entry name" value="PEPTIDYL-TRNA HYDROLASE"/>
    <property type="match status" value="1"/>
</dbReference>
<dbReference type="OMA" id="TYMNESS"/>
<dbReference type="Proteomes" id="UP000002258">
    <property type="component" value="Chromosome 3"/>
</dbReference>
<dbReference type="GO" id="GO:0000049">
    <property type="term" value="F:tRNA binding"/>
    <property type="evidence" value="ECO:0007669"/>
    <property type="project" value="UniProtKB-KW"/>
</dbReference>
<dbReference type="STRING" id="322104.A3LRM0"/>
<keyword evidence="3" id="KW-0694">RNA-binding</keyword>
<dbReference type="OrthoDB" id="1711136at2759"/>
<dbReference type="InParanoid" id="A3LRM0"/>
<dbReference type="InterPro" id="IPR001328">
    <property type="entry name" value="Pept_tRNA_hydro"/>
</dbReference>
<dbReference type="Pfam" id="PF01195">
    <property type="entry name" value="Pept_tRNA_hydro"/>
    <property type="match status" value="1"/>
</dbReference>
<proteinExistence type="predicted"/>
<keyword evidence="1" id="KW-0820">tRNA-binding</keyword>
<keyword evidence="2" id="KW-0378">Hydrolase</keyword>
<dbReference type="EMBL" id="CP000497">
    <property type="protein sequence ID" value="ABN65408.2"/>
    <property type="molecule type" value="Genomic_DNA"/>
</dbReference>
<evidence type="ECO:0000313" key="5">
    <source>
        <dbReference type="Proteomes" id="UP000002258"/>
    </source>
</evidence>
<evidence type="ECO:0000256" key="1">
    <source>
        <dbReference type="ARBA" id="ARBA00022555"/>
    </source>
</evidence>
<evidence type="ECO:0000256" key="2">
    <source>
        <dbReference type="ARBA" id="ARBA00022801"/>
    </source>
</evidence>
<dbReference type="Gene3D" id="3.40.50.1470">
    <property type="entry name" value="Peptidyl-tRNA hydrolase"/>
    <property type="match status" value="1"/>
</dbReference>
<dbReference type="GO" id="GO:0004045">
    <property type="term" value="F:peptidyl-tRNA hydrolase activity"/>
    <property type="evidence" value="ECO:0007669"/>
    <property type="project" value="InterPro"/>
</dbReference>